<proteinExistence type="predicted"/>
<sequence>MATPLPQGQDALTFINVEVDAIAQTLHKAWRLEIAATKTKSACAD</sequence>
<dbReference type="EMBL" id="JAHHIF010000077">
    <property type="protein sequence ID" value="MBW4548940.1"/>
    <property type="molecule type" value="Genomic_DNA"/>
</dbReference>
<dbReference type="AlphaFoldDB" id="A0A951UD53"/>
<comment type="caution">
    <text evidence="1">The sequence shown here is derived from an EMBL/GenBank/DDBJ whole genome shotgun (WGS) entry which is preliminary data.</text>
</comment>
<evidence type="ECO:0000313" key="2">
    <source>
        <dbReference type="Proteomes" id="UP000753908"/>
    </source>
</evidence>
<accession>A0A951UD53</accession>
<name>A0A951UD53_9CYAN</name>
<dbReference type="Proteomes" id="UP000753908">
    <property type="component" value="Unassembled WGS sequence"/>
</dbReference>
<organism evidence="1 2">
    <name type="scientific">Symplocastrum torsivum CPER-KK1</name>
    <dbReference type="NCBI Taxonomy" id="450513"/>
    <lineage>
        <taxon>Bacteria</taxon>
        <taxon>Bacillati</taxon>
        <taxon>Cyanobacteriota</taxon>
        <taxon>Cyanophyceae</taxon>
        <taxon>Oscillatoriophycideae</taxon>
        <taxon>Oscillatoriales</taxon>
        <taxon>Microcoleaceae</taxon>
        <taxon>Symplocastrum</taxon>
    </lineage>
</organism>
<gene>
    <name evidence="1" type="ORF">KME25_31735</name>
</gene>
<protein>
    <submittedName>
        <fullName evidence="1">Uncharacterized protein</fullName>
    </submittedName>
</protein>
<evidence type="ECO:0000313" key="1">
    <source>
        <dbReference type="EMBL" id="MBW4548940.1"/>
    </source>
</evidence>
<reference evidence="1" key="1">
    <citation type="submission" date="2021-05" db="EMBL/GenBank/DDBJ databases">
        <authorList>
            <person name="Pietrasiak N."/>
            <person name="Ward R."/>
            <person name="Stajich J.E."/>
            <person name="Kurbessoian T."/>
        </authorList>
    </citation>
    <scope>NUCLEOTIDE SEQUENCE</scope>
    <source>
        <strain evidence="1">CPER-KK1</strain>
    </source>
</reference>
<reference evidence="1" key="2">
    <citation type="journal article" date="2022" name="Microbiol. Resour. Announc.">
        <title>Metagenome Sequencing to Explore Phylogenomics of Terrestrial Cyanobacteria.</title>
        <authorList>
            <person name="Ward R.D."/>
            <person name="Stajich J.E."/>
            <person name="Johansen J.R."/>
            <person name="Huntemann M."/>
            <person name="Clum A."/>
            <person name="Foster B."/>
            <person name="Foster B."/>
            <person name="Roux S."/>
            <person name="Palaniappan K."/>
            <person name="Varghese N."/>
            <person name="Mukherjee S."/>
            <person name="Reddy T.B.K."/>
            <person name="Daum C."/>
            <person name="Copeland A."/>
            <person name="Chen I.A."/>
            <person name="Ivanova N.N."/>
            <person name="Kyrpides N.C."/>
            <person name="Shapiro N."/>
            <person name="Eloe-Fadrosh E.A."/>
            <person name="Pietrasiak N."/>
        </authorList>
    </citation>
    <scope>NUCLEOTIDE SEQUENCE</scope>
    <source>
        <strain evidence="1">CPER-KK1</strain>
    </source>
</reference>